<proteinExistence type="inferred from homology"/>
<dbReference type="PRINTS" id="PR00081">
    <property type="entry name" value="GDHRDH"/>
</dbReference>
<gene>
    <name evidence="4" type="ORF">LQ327_26315</name>
</gene>
<name>A0ABS8PF45_9PSEU</name>
<dbReference type="Pfam" id="PF00106">
    <property type="entry name" value="adh_short"/>
    <property type="match status" value="1"/>
</dbReference>
<dbReference type="CDD" id="cd05233">
    <property type="entry name" value="SDR_c"/>
    <property type="match status" value="1"/>
</dbReference>
<keyword evidence="2" id="KW-0560">Oxidoreductase</keyword>
<protein>
    <submittedName>
        <fullName evidence="4">SDR family NAD(P)-dependent oxidoreductase</fullName>
    </submittedName>
</protein>
<evidence type="ECO:0000313" key="5">
    <source>
        <dbReference type="Proteomes" id="UP001199469"/>
    </source>
</evidence>
<comment type="caution">
    <text evidence="4">The sequence shown here is derived from an EMBL/GenBank/DDBJ whole genome shotgun (WGS) entry which is preliminary data.</text>
</comment>
<sequence>MSTQRPLAMVTGGSAGIGFELAAQLAGRGYDVAISGQSTRVHDSAERLREYGVEAYPLQADAATYDGVEAFWSHVADLGRPIAVACLNVGVGVGGASFAETDLDAELRMIGINCSGLVHMAKRVVRAMRTQQGERRILVVSSTSATTPTPYEPVYGPTKAFGFSFAESIREELRDEGIIVTALLPGATDSEFHANAGMGDTRFGDNSWKNDRTLVAQQGIEALLAGDDHVVGGDDATKQQVIDNRAMSEPEKATRQGALARPDQAPLMGTVTVGAPRAR</sequence>
<dbReference type="EMBL" id="JAJNDB010000007">
    <property type="protein sequence ID" value="MCD2196890.1"/>
    <property type="molecule type" value="Genomic_DNA"/>
</dbReference>
<evidence type="ECO:0000313" key="4">
    <source>
        <dbReference type="EMBL" id="MCD2196890.1"/>
    </source>
</evidence>
<evidence type="ECO:0000256" key="2">
    <source>
        <dbReference type="ARBA" id="ARBA00023002"/>
    </source>
</evidence>
<comment type="similarity">
    <text evidence="1">Belongs to the short-chain dehydrogenases/reductases (SDR) family.</text>
</comment>
<keyword evidence="5" id="KW-1185">Reference proteome</keyword>
<dbReference type="PANTHER" id="PTHR42901">
    <property type="entry name" value="ALCOHOL DEHYDROGENASE"/>
    <property type="match status" value="1"/>
</dbReference>
<reference evidence="4 5" key="1">
    <citation type="submission" date="2021-11" db="EMBL/GenBank/DDBJ databases">
        <title>Draft genome sequence of Actinomycetospora sp. SF1 isolated from the rhizosphere soil.</title>
        <authorList>
            <person name="Duangmal K."/>
            <person name="Chantavorakit T."/>
        </authorList>
    </citation>
    <scope>NUCLEOTIDE SEQUENCE [LARGE SCALE GENOMIC DNA]</scope>
    <source>
        <strain evidence="4 5">TBRC 5722</strain>
    </source>
</reference>
<feature type="region of interest" description="Disordered" evidence="3">
    <location>
        <begin position="242"/>
        <end position="279"/>
    </location>
</feature>
<dbReference type="InterPro" id="IPR002347">
    <property type="entry name" value="SDR_fam"/>
</dbReference>
<dbReference type="RefSeq" id="WP_230738786.1">
    <property type="nucleotide sequence ID" value="NZ_JAJNDB010000007.1"/>
</dbReference>
<dbReference type="Proteomes" id="UP001199469">
    <property type="component" value="Unassembled WGS sequence"/>
</dbReference>
<dbReference type="InterPro" id="IPR036291">
    <property type="entry name" value="NAD(P)-bd_dom_sf"/>
</dbReference>
<dbReference type="PANTHER" id="PTHR42901:SF1">
    <property type="entry name" value="ALCOHOL DEHYDROGENASE"/>
    <property type="match status" value="1"/>
</dbReference>
<evidence type="ECO:0000256" key="1">
    <source>
        <dbReference type="ARBA" id="ARBA00006484"/>
    </source>
</evidence>
<dbReference type="SUPFAM" id="SSF51735">
    <property type="entry name" value="NAD(P)-binding Rossmann-fold domains"/>
    <property type="match status" value="1"/>
</dbReference>
<dbReference type="Gene3D" id="3.40.50.720">
    <property type="entry name" value="NAD(P)-binding Rossmann-like Domain"/>
    <property type="match status" value="1"/>
</dbReference>
<evidence type="ECO:0000256" key="3">
    <source>
        <dbReference type="SAM" id="MobiDB-lite"/>
    </source>
</evidence>
<organism evidence="4 5">
    <name type="scientific">Actinomycetospora endophytica</name>
    <dbReference type="NCBI Taxonomy" id="2291215"/>
    <lineage>
        <taxon>Bacteria</taxon>
        <taxon>Bacillati</taxon>
        <taxon>Actinomycetota</taxon>
        <taxon>Actinomycetes</taxon>
        <taxon>Pseudonocardiales</taxon>
        <taxon>Pseudonocardiaceae</taxon>
        <taxon>Actinomycetospora</taxon>
    </lineage>
</organism>
<accession>A0ABS8PF45</accession>